<evidence type="ECO:0000259" key="16">
    <source>
        <dbReference type="Pfam" id="PF08028"/>
    </source>
</evidence>
<evidence type="ECO:0000256" key="11">
    <source>
        <dbReference type="ARBA" id="ARBA00047859"/>
    </source>
</evidence>
<dbReference type="SUPFAM" id="SSF47203">
    <property type="entry name" value="Acyl-CoA dehydrogenase C-terminal domain-like"/>
    <property type="match status" value="1"/>
</dbReference>
<feature type="domain" description="Acyl-CoA dehydrogenase/oxidase N-terminal" evidence="15">
    <location>
        <begin position="20"/>
        <end position="94"/>
    </location>
</feature>
<dbReference type="AlphaFoldDB" id="A0A1G9F1P4"/>
<dbReference type="PANTHER" id="PTHR43884:SF12">
    <property type="entry name" value="ISOVALERYL-COA DEHYDROGENASE, MITOCHONDRIAL-RELATED"/>
    <property type="match status" value="1"/>
</dbReference>
<evidence type="ECO:0000256" key="7">
    <source>
        <dbReference type="ARBA" id="ARBA00034307"/>
    </source>
</evidence>
<dbReference type="GO" id="GO:0005737">
    <property type="term" value="C:cytoplasm"/>
    <property type="evidence" value="ECO:0007669"/>
    <property type="project" value="UniProtKB-SubCell"/>
</dbReference>
<feature type="domain" description="Acyl-CoA dehydrogenase C-terminal" evidence="16">
    <location>
        <begin position="253"/>
        <end position="365"/>
    </location>
</feature>
<sequence length="396" mass="40898">MPAPTESRGGEALALARELAPRFAERAAAHDERGRFPEADFAELRAAGLTGLMVPARLGGFGASFAEYAAVAAALARGAGSTALIFNMHASVTGALAQTPEHLVRALGAPESFFAARDKALEAAAGGALYAVAMSERGGGSRLSKTTTAYRRSGDGFRITGAKAFVSGSGHADAYLVTARDTESEEPLVSHFLVPAGAGVRVEETWDSLGMRATGSHDVHFDAEVGPDALLGGVEGLALLLAEAMPQWLVASYAAVYTGVARAAVDAACDHVRGRGLDGLAPVRARIGRAEAAVAAAELVVAEAARRIDADPGEDATNRWVWRAKLTAGDTAFQVASSLLEAAGTGASRRGHPLERLYRDARCGALQPATSDVCADWLGAAALGGDPDRDTAVPRW</sequence>
<dbReference type="EMBL" id="FNGF01000002">
    <property type="protein sequence ID" value="SDK82258.1"/>
    <property type="molecule type" value="Genomic_DNA"/>
</dbReference>
<evidence type="ECO:0000256" key="6">
    <source>
        <dbReference type="ARBA" id="ARBA00023033"/>
    </source>
</evidence>
<dbReference type="Gene3D" id="1.10.540.10">
    <property type="entry name" value="Acyl-CoA dehydrogenase/oxidase, N-terminal domain"/>
    <property type="match status" value="1"/>
</dbReference>
<dbReference type="GO" id="GO:0006552">
    <property type="term" value="P:L-leucine catabolic process"/>
    <property type="evidence" value="ECO:0007669"/>
    <property type="project" value="TreeGrafter"/>
</dbReference>
<dbReference type="Pfam" id="PF08028">
    <property type="entry name" value="Acyl-CoA_dh_2"/>
    <property type="match status" value="1"/>
</dbReference>
<dbReference type="Gene3D" id="1.20.140.10">
    <property type="entry name" value="Butyryl-CoA Dehydrogenase, subunit A, domain 3"/>
    <property type="match status" value="1"/>
</dbReference>
<dbReference type="InterPro" id="IPR006091">
    <property type="entry name" value="Acyl-CoA_Oxase/DH_mid-dom"/>
</dbReference>
<dbReference type="InterPro" id="IPR036250">
    <property type="entry name" value="AcylCo_DH-like_C"/>
</dbReference>
<keyword evidence="3" id="KW-0288">FMN</keyword>
<dbReference type="Pfam" id="PF02770">
    <property type="entry name" value="Acyl-CoA_dh_M"/>
    <property type="match status" value="1"/>
</dbReference>
<accession>A0A1G9F1P4</accession>
<comment type="subcellular location">
    <subcellularLocation>
        <location evidence="1">Cytoplasm</location>
    </subcellularLocation>
</comment>
<dbReference type="PANTHER" id="PTHR43884">
    <property type="entry name" value="ACYL-COA DEHYDROGENASE"/>
    <property type="match status" value="1"/>
</dbReference>
<keyword evidence="18" id="KW-1185">Reference proteome</keyword>
<dbReference type="GO" id="GO:0008470">
    <property type="term" value="F:3-methylbutanoyl-CoA dehydrogenase activity"/>
    <property type="evidence" value="ECO:0007669"/>
    <property type="project" value="TreeGrafter"/>
</dbReference>
<feature type="domain" description="Acyl-CoA oxidase/dehydrogenase middle" evidence="14">
    <location>
        <begin position="131"/>
        <end position="222"/>
    </location>
</feature>
<evidence type="ECO:0000256" key="12">
    <source>
        <dbReference type="ARBA" id="ARBA00048445"/>
    </source>
</evidence>
<evidence type="ECO:0000256" key="10">
    <source>
        <dbReference type="ARBA" id="ARBA00034345"/>
    </source>
</evidence>
<proteinExistence type="inferred from homology"/>
<dbReference type="PIRSF" id="PIRSF016578">
    <property type="entry name" value="HsaA"/>
    <property type="match status" value="1"/>
</dbReference>
<evidence type="ECO:0000256" key="5">
    <source>
        <dbReference type="ARBA" id="ARBA00023002"/>
    </source>
</evidence>
<evidence type="ECO:0000256" key="8">
    <source>
        <dbReference type="ARBA" id="ARBA00034317"/>
    </source>
</evidence>
<dbReference type="InterPro" id="IPR046373">
    <property type="entry name" value="Acyl-CoA_Oxase/DH_mid-dom_sf"/>
</dbReference>
<evidence type="ECO:0000256" key="9">
    <source>
        <dbReference type="ARBA" id="ARBA00034328"/>
    </source>
</evidence>
<comment type="catalytic activity">
    <reaction evidence="11">
        <text>dibenzothiophene + FMNH2 + O2 = dibenzothiophene 5-oxide + FMN + H2O + H(+)</text>
        <dbReference type="Rhea" id="RHEA:49076"/>
        <dbReference type="ChEBI" id="CHEBI:15377"/>
        <dbReference type="ChEBI" id="CHEBI:15378"/>
        <dbReference type="ChEBI" id="CHEBI:15379"/>
        <dbReference type="ChEBI" id="CHEBI:23681"/>
        <dbReference type="ChEBI" id="CHEBI:23683"/>
        <dbReference type="ChEBI" id="CHEBI:57618"/>
        <dbReference type="ChEBI" id="CHEBI:58210"/>
    </reaction>
</comment>
<evidence type="ECO:0000256" key="4">
    <source>
        <dbReference type="ARBA" id="ARBA00022741"/>
    </source>
</evidence>
<evidence type="ECO:0000313" key="17">
    <source>
        <dbReference type="EMBL" id="SDK82258.1"/>
    </source>
</evidence>
<keyword evidence="5" id="KW-0560">Oxidoreductase</keyword>
<name>A0A1G9F1P4_9ACTN</name>
<dbReference type="GO" id="GO:0004497">
    <property type="term" value="F:monooxygenase activity"/>
    <property type="evidence" value="ECO:0007669"/>
    <property type="project" value="UniProtKB-KW"/>
</dbReference>
<dbReference type="EC" id="1.14.14.21" evidence="9"/>
<evidence type="ECO:0000256" key="3">
    <source>
        <dbReference type="ARBA" id="ARBA00022643"/>
    </source>
</evidence>
<dbReference type="InterPro" id="IPR013107">
    <property type="entry name" value="Acyl-CoA_DH_C"/>
</dbReference>
<evidence type="ECO:0000259" key="14">
    <source>
        <dbReference type="Pfam" id="PF02770"/>
    </source>
</evidence>
<comment type="pathway">
    <text evidence="7">Sulfur metabolism; dibenzothiophene degradation.</text>
</comment>
<dbReference type="Gene3D" id="2.40.110.10">
    <property type="entry name" value="Butyryl-CoA Dehydrogenase, subunit A, domain 2"/>
    <property type="match status" value="1"/>
</dbReference>
<dbReference type="InterPro" id="IPR013786">
    <property type="entry name" value="AcylCoA_DH/ox_N"/>
</dbReference>
<comment type="similarity">
    <text evidence="8">Belongs to the DszC flavin monooxygenase family.</text>
</comment>
<protein>
    <recommendedName>
        <fullName evidence="10">Dibenzothiophene monooxygenase</fullName>
        <ecNumber evidence="9">1.14.14.21</ecNumber>
    </recommendedName>
</protein>
<dbReference type="OrthoDB" id="2986495at2"/>
<dbReference type="SUPFAM" id="SSF56645">
    <property type="entry name" value="Acyl-CoA dehydrogenase NM domain-like"/>
    <property type="match status" value="1"/>
</dbReference>
<dbReference type="RefSeq" id="WP_091045533.1">
    <property type="nucleotide sequence ID" value="NZ_FNGF01000002.1"/>
</dbReference>
<organism evidence="17 18">
    <name type="scientific">Glycomyces sambucus</name>
    <dbReference type="NCBI Taxonomy" id="380244"/>
    <lineage>
        <taxon>Bacteria</taxon>
        <taxon>Bacillati</taxon>
        <taxon>Actinomycetota</taxon>
        <taxon>Actinomycetes</taxon>
        <taxon>Glycomycetales</taxon>
        <taxon>Glycomycetaceae</taxon>
        <taxon>Glycomyces</taxon>
    </lineage>
</organism>
<evidence type="ECO:0000256" key="1">
    <source>
        <dbReference type="ARBA" id="ARBA00004496"/>
    </source>
</evidence>
<evidence type="ECO:0000259" key="15">
    <source>
        <dbReference type="Pfam" id="PF02771"/>
    </source>
</evidence>
<evidence type="ECO:0000256" key="13">
    <source>
        <dbReference type="ARBA" id="ARBA00049456"/>
    </source>
</evidence>
<evidence type="ECO:0000256" key="2">
    <source>
        <dbReference type="ARBA" id="ARBA00022630"/>
    </source>
</evidence>
<dbReference type="STRING" id="380244.SAMN05216298_1517"/>
<comment type="catalytic activity">
    <reaction evidence="13">
        <text>dibenzothiophene + 2 FMNH2 + 2 O2 = dibenzothiophene 5,5-dioxide + 2 FMN + 2 H2O + 2 H(+)</text>
        <dbReference type="Rhea" id="RHEA:49072"/>
        <dbReference type="ChEBI" id="CHEBI:15377"/>
        <dbReference type="ChEBI" id="CHEBI:15378"/>
        <dbReference type="ChEBI" id="CHEBI:15379"/>
        <dbReference type="ChEBI" id="CHEBI:23681"/>
        <dbReference type="ChEBI" id="CHEBI:57618"/>
        <dbReference type="ChEBI" id="CHEBI:58210"/>
        <dbReference type="ChEBI" id="CHEBI:90356"/>
        <dbReference type="EC" id="1.14.14.21"/>
    </reaction>
</comment>
<comment type="catalytic activity">
    <reaction evidence="12">
        <text>dibenzothiophene 5-oxide + FMNH2 + O2 = dibenzothiophene 5,5-dioxide + FMN + H2O + H(+)</text>
        <dbReference type="Rhea" id="RHEA:49080"/>
        <dbReference type="ChEBI" id="CHEBI:15377"/>
        <dbReference type="ChEBI" id="CHEBI:15378"/>
        <dbReference type="ChEBI" id="CHEBI:15379"/>
        <dbReference type="ChEBI" id="CHEBI:23683"/>
        <dbReference type="ChEBI" id="CHEBI:57618"/>
        <dbReference type="ChEBI" id="CHEBI:58210"/>
        <dbReference type="ChEBI" id="CHEBI:90356"/>
    </reaction>
</comment>
<dbReference type="InterPro" id="IPR009100">
    <property type="entry name" value="AcylCoA_DH/oxidase_NM_dom_sf"/>
</dbReference>
<dbReference type="GO" id="GO:0050660">
    <property type="term" value="F:flavin adenine dinucleotide binding"/>
    <property type="evidence" value="ECO:0007669"/>
    <property type="project" value="InterPro"/>
</dbReference>
<gene>
    <name evidence="17" type="ORF">SAMN05216298_1517</name>
</gene>
<dbReference type="Proteomes" id="UP000198662">
    <property type="component" value="Unassembled WGS sequence"/>
</dbReference>
<reference evidence="18" key="1">
    <citation type="submission" date="2016-10" db="EMBL/GenBank/DDBJ databases">
        <authorList>
            <person name="Varghese N."/>
            <person name="Submissions S."/>
        </authorList>
    </citation>
    <scope>NUCLEOTIDE SEQUENCE [LARGE SCALE GENOMIC DNA]</scope>
    <source>
        <strain evidence="18">CGMCC 4.3147</strain>
    </source>
</reference>
<dbReference type="Pfam" id="PF02771">
    <property type="entry name" value="Acyl-CoA_dh_N"/>
    <property type="match status" value="1"/>
</dbReference>
<dbReference type="CDD" id="cd00567">
    <property type="entry name" value="ACAD"/>
    <property type="match status" value="1"/>
</dbReference>
<keyword evidence="4" id="KW-0547">Nucleotide-binding</keyword>
<evidence type="ECO:0000313" key="18">
    <source>
        <dbReference type="Proteomes" id="UP000198662"/>
    </source>
</evidence>
<dbReference type="InterPro" id="IPR037069">
    <property type="entry name" value="AcylCoA_DH/ox_N_sf"/>
</dbReference>
<keyword evidence="6" id="KW-0503">Monooxygenase</keyword>
<keyword evidence="2" id="KW-0285">Flavoprotein</keyword>